<dbReference type="InterPro" id="IPR012347">
    <property type="entry name" value="Ferritin-like"/>
</dbReference>
<dbReference type="PANTHER" id="PTHR38593:SF1">
    <property type="entry name" value="BLR2558 PROTEIN"/>
    <property type="match status" value="1"/>
</dbReference>
<organism evidence="3 4">
    <name type="scientific">Thermomonas brevis</name>
    <dbReference type="NCBI Taxonomy" id="215691"/>
    <lineage>
        <taxon>Bacteria</taxon>
        <taxon>Pseudomonadati</taxon>
        <taxon>Pseudomonadota</taxon>
        <taxon>Gammaproteobacteria</taxon>
        <taxon>Lysobacterales</taxon>
        <taxon>Lysobacteraceae</taxon>
        <taxon>Thermomonas</taxon>
    </lineage>
</organism>
<dbReference type="EMBL" id="CP060711">
    <property type="protein sequence ID" value="QNN46205.1"/>
    <property type="molecule type" value="Genomic_DNA"/>
</dbReference>
<feature type="domain" description="DUF4142" evidence="2">
    <location>
        <begin position="49"/>
        <end position="181"/>
    </location>
</feature>
<evidence type="ECO:0000259" key="2">
    <source>
        <dbReference type="Pfam" id="PF13628"/>
    </source>
</evidence>
<evidence type="ECO:0000313" key="3">
    <source>
        <dbReference type="EMBL" id="QNN46205.1"/>
    </source>
</evidence>
<keyword evidence="4" id="KW-1185">Reference proteome</keyword>
<proteinExistence type="predicted"/>
<dbReference type="InterPro" id="IPR025419">
    <property type="entry name" value="DUF4142"/>
</dbReference>
<feature type="region of interest" description="Disordered" evidence="1">
    <location>
        <begin position="20"/>
        <end position="47"/>
    </location>
</feature>
<dbReference type="Pfam" id="PF13628">
    <property type="entry name" value="DUF4142"/>
    <property type="match status" value="1"/>
</dbReference>
<dbReference type="Gene3D" id="1.20.1260.10">
    <property type="match status" value="1"/>
</dbReference>
<name>A0A7G9QS80_9GAMM</name>
<dbReference type="AlphaFoldDB" id="A0A7G9QS80"/>
<sequence length="210" mass="21778">MLVLAAFSVGLMAGCQPRDEANDEAMASARDAPSDAQASDGANAAQTGTDASFYSEALQSGAAEMALAEYARGQAKSADVKALADMLARDHEALNRKLRDASGMSGDPAPTAQQRDEDARLRALRGDAFDEAWLDHMATSHDQSIARFEAAANGGGTDQARRLAADALPALRSHRDAIERLRGGASSPASPPVADTGTPRDAGSSPTEQP</sequence>
<protein>
    <submittedName>
        <fullName evidence="3">DUF4142 domain-containing protein</fullName>
    </submittedName>
</protein>
<feature type="region of interest" description="Disordered" evidence="1">
    <location>
        <begin position="174"/>
        <end position="210"/>
    </location>
</feature>
<dbReference type="PANTHER" id="PTHR38593">
    <property type="entry name" value="BLR2558 PROTEIN"/>
    <property type="match status" value="1"/>
</dbReference>
<evidence type="ECO:0000313" key="4">
    <source>
        <dbReference type="Proteomes" id="UP000515977"/>
    </source>
</evidence>
<evidence type="ECO:0000256" key="1">
    <source>
        <dbReference type="SAM" id="MobiDB-lite"/>
    </source>
</evidence>
<gene>
    <name evidence="3" type="ORF">H9L17_13660</name>
</gene>
<feature type="region of interest" description="Disordered" evidence="1">
    <location>
        <begin position="97"/>
        <end position="117"/>
    </location>
</feature>
<accession>A0A7G9QS80</accession>
<reference evidence="3 4" key="1">
    <citation type="submission" date="2020-08" db="EMBL/GenBank/DDBJ databases">
        <title>Genome sequence of Thermomonas brevis KACC 16975T.</title>
        <authorList>
            <person name="Hyun D.-W."/>
            <person name="Bae J.-W."/>
        </authorList>
    </citation>
    <scope>NUCLEOTIDE SEQUENCE [LARGE SCALE GENOMIC DNA]</scope>
    <source>
        <strain evidence="3 4">KACC 16975</strain>
    </source>
</reference>
<dbReference type="KEGG" id="tbv:H9L17_13660"/>
<dbReference type="Proteomes" id="UP000515977">
    <property type="component" value="Chromosome"/>
</dbReference>